<keyword evidence="1" id="KW-1133">Transmembrane helix</keyword>
<name>A0A9D2CFM6_9FIRM</name>
<dbReference type="Proteomes" id="UP000824135">
    <property type="component" value="Unassembled WGS sequence"/>
</dbReference>
<keyword evidence="1" id="KW-0472">Membrane</keyword>
<dbReference type="EMBL" id="DXCO01000008">
    <property type="protein sequence ID" value="HIY77610.1"/>
    <property type="molecule type" value="Genomic_DNA"/>
</dbReference>
<dbReference type="InterPro" id="IPR005182">
    <property type="entry name" value="YdbS-like_PH"/>
</dbReference>
<feature type="transmembrane region" description="Helical" evidence="1">
    <location>
        <begin position="199"/>
        <end position="219"/>
    </location>
</feature>
<keyword evidence="1" id="KW-0812">Transmembrane</keyword>
<accession>A0A9D2CFM6</accession>
<feature type="transmembrane region" description="Helical" evidence="1">
    <location>
        <begin position="46"/>
        <end position="64"/>
    </location>
</feature>
<dbReference type="PANTHER" id="PTHR34473">
    <property type="entry name" value="UPF0699 TRANSMEMBRANE PROTEIN YDBS"/>
    <property type="match status" value="1"/>
</dbReference>
<proteinExistence type="predicted"/>
<feature type="transmembrane region" description="Helical" evidence="1">
    <location>
        <begin position="171"/>
        <end position="193"/>
    </location>
</feature>
<comment type="caution">
    <text evidence="3">The sequence shown here is derived from an EMBL/GenBank/DDBJ whole genome shotgun (WGS) entry which is preliminary data.</text>
</comment>
<dbReference type="Pfam" id="PF03703">
    <property type="entry name" value="bPH_2"/>
    <property type="match status" value="1"/>
</dbReference>
<gene>
    <name evidence="3" type="ORF">H9728_01060</name>
</gene>
<feature type="transmembrane region" description="Helical" evidence="1">
    <location>
        <begin position="337"/>
        <end position="370"/>
    </location>
</feature>
<protein>
    <submittedName>
        <fullName evidence="3">PH domain-containing protein</fullName>
    </submittedName>
</protein>
<organism evidence="3 4">
    <name type="scientific">Candidatus Borkfalkia excrementavium</name>
    <dbReference type="NCBI Taxonomy" id="2838505"/>
    <lineage>
        <taxon>Bacteria</taxon>
        <taxon>Bacillati</taxon>
        <taxon>Bacillota</taxon>
        <taxon>Clostridia</taxon>
        <taxon>Christensenellales</taxon>
        <taxon>Christensenellaceae</taxon>
        <taxon>Candidatus Borkfalkia</taxon>
    </lineage>
</organism>
<evidence type="ECO:0000256" key="1">
    <source>
        <dbReference type="SAM" id="Phobius"/>
    </source>
</evidence>
<evidence type="ECO:0000259" key="2">
    <source>
        <dbReference type="Pfam" id="PF03703"/>
    </source>
</evidence>
<dbReference type="PANTHER" id="PTHR34473:SF2">
    <property type="entry name" value="UPF0699 TRANSMEMBRANE PROTEIN YDBT"/>
    <property type="match status" value="1"/>
</dbReference>
<sequence length="455" mass="51895">MTKEFCQSRHRRLIYTVFVYLLAAFIALWADVLMVGRIREMTPFEIAAIFLSALGIAFIFWLIFSATERKTKIILQEEGLIFVRGARRLEVLFSDIVSVRSRTGLVAKIFAIVKVEVETRADMIDILLSGKDAEEFFESVPMVAASEAEDTDSDDRVEVGKEKYLSMLSSFVKLTAWLALVLLSTLPVAVVIVGSWSRSGYYVLGVLAVYLVFLIGYFAKHIYAYIHYADYKVEILSQEVRISFGKLSRTENSLYYDSILSFRLRQGFVERLFGLYKISVETKQKAKGLSDHDYFPFLMTKENAMKLASAFEPDFSENGELKKIGGRRIVPYLEKIIVPMIGILILSIFLTPWALFLCFAPLITILLLHLNQGYGFREEHAVFCYGVWTKNIAVIRYDNIAGITASENFSAKKFSLTGLEISMGRYTQLYGVGYIERSDFFEFAEKPEKKVDKEL</sequence>
<evidence type="ECO:0000313" key="3">
    <source>
        <dbReference type="EMBL" id="HIY77610.1"/>
    </source>
</evidence>
<reference evidence="3" key="1">
    <citation type="journal article" date="2021" name="PeerJ">
        <title>Extensive microbial diversity within the chicken gut microbiome revealed by metagenomics and culture.</title>
        <authorList>
            <person name="Gilroy R."/>
            <person name="Ravi A."/>
            <person name="Getino M."/>
            <person name="Pursley I."/>
            <person name="Horton D.L."/>
            <person name="Alikhan N.F."/>
            <person name="Baker D."/>
            <person name="Gharbi K."/>
            <person name="Hall N."/>
            <person name="Watson M."/>
            <person name="Adriaenssens E.M."/>
            <person name="Foster-Nyarko E."/>
            <person name="Jarju S."/>
            <person name="Secka A."/>
            <person name="Antonio M."/>
            <person name="Oren A."/>
            <person name="Chaudhuri R.R."/>
            <person name="La Ragione R."/>
            <person name="Hildebrand F."/>
            <person name="Pallen M.J."/>
        </authorList>
    </citation>
    <scope>NUCLEOTIDE SEQUENCE</scope>
    <source>
        <strain evidence="3">CHK199-9574</strain>
    </source>
</reference>
<dbReference type="AlphaFoldDB" id="A0A9D2CFM6"/>
<reference evidence="3" key="2">
    <citation type="submission" date="2021-04" db="EMBL/GenBank/DDBJ databases">
        <authorList>
            <person name="Gilroy R."/>
        </authorList>
    </citation>
    <scope>NUCLEOTIDE SEQUENCE</scope>
    <source>
        <strain evidence="3">CHK199-9574</strain>
    </source>
</reference>
<evidence type="ECO:0000313" key="4">
    <source>
        <dbReference type="Proteomes" id="UP000824135"/>
    </source>
</evidence>
<feature type="domain" description="YdbS-like PH" evidence="2">
    <location>
        <begin position="230"/>
        <end position="307"/>
    </location>
</feature>
<feature type="transmembrane region" description="Helical" evidence="1">
    <location>
        <begin position="12"/>
        <end position="34"/>
    </location>
</feature>